<reference evidence="2 3" key="1">
    <citation type="submission" date="2024-10" db="EMBL/GenBank/DDBJ databases">
        <title>Updated reference genomes for cyclostephanoid diatoms.</title>
        <authorList>
            <person name="Roberts W.R."/>
            <person name="Alverson A.J."/>
        </authorList>
    </citation>
    <scope>NUCLEOTIDE SEQUENCE [LARGE SCALE GENOMIC DNA]</scope>
    <source>
        <strain evidence="2 3">AJA010-31</strain>
    </source>
</reference>
<sequence>MKQKSVMKSMLKSQMGINDTDTTANNNPRAKQMEQAIDEFANMYRNEQLDKYIRYANRAQYYNVTLEQNLQSVPINKNQPNYHPAPPLPPSPTLAFHRLNKRAKRHSARFILSNDSF</sequence>
<evidence type="ECO:0000313" key="3">
    <source>
        <dbReference type="Proteomes" id="UP001530400"/>
    </source>
</evidence>
<proteinExistence type="predicted"/>
<dbReference type="AlphaFoldDB" id="A0ABD3NDG2"/>
<gene>
    <name evidence="2" type="ORF">ACHAWO_010123</name>
</gene>
<protein>
    <submittedName>
        <fullName evidence="2">Uncharacterized protein</fullName>
    </submittedName>
</protein>
<accession>A0ABD3NDG2</accession>
<comment type="caution">
    <text evidence="2">The sequence shown here is derived from an EMBL/GenBank/DDBJ whole genome shotgun (WGS) entry which is preliminary data.</text>
</comment>
<name>A0ABD3NDG2_9STRA</name>
<dbReference type="EMBL" id="JALLPJ020001224">
    <property type="protein sequence ID" value="KAL3773684.1"/>
    <property type="molecule type" value="Genomic_DNA"/>
</dbReference>
<feature type="region of interest" description="Disordered" evidence="1">
    <location>
        <begin position="1"/>
        <end position="29"/>
    </location>
</feature>
<evidence type="ECO:0000313" key="2">
    <source>
        <dbReference type="EMBL" id="KAL3773684.1"/>
    </source>
</evidence>
<dbReference type="Proteomes" id="UP001530400">
    <property type="component" value="Unassembled WGS sequence"/>
</dbReference>
<keyword evidence="3" id="KW-1185">Reference proteome</keyword>
<organism evidence="2 3">
    <name type="scientific">Cyclotella atomus</name>
    <dbReference type="NCBI Taxonomy" id="382360"/>
    <lineage>
        <taxon>Eukaryota</taxon>
        <taxon>Sar</taxon>
        <taxon>Stramenopiles</taxon>
        <taxon>Ochrophyta</taxon>
        <taxon>Bacillariophyta</taxon>
        <taxon>Coscinodiscophyceae</taxon>
        <taxon>Thalassiosirophycidae</taxon>
        <taxon>Stephanodiscales</taxon>
        <taxon>Stephanodiscaceae</taxon>
        <taxon>Cyclotella</taxon>
    </lineage>
</organism>
<evidence type="ECO:0000256" key="1">
    <source>
        <dbReference type="SAM" id="MobiDB-lite"/>
    </source>
</evidence>
<feature type="compositionally biased region" description="Polar residues" evidence="1">
    <location>
        <begin position="11"/>
        <end position="29"/>
    </location>
</feature>